<dbReference type="AlphaFoldDB" id="A0A8R7PXJ0"/>
<dbReference type="Proteomes" id="UP000015106">
    <property type="component" value="Chromosome 3"/>
</dbReference>
<evidence type="ECO:0000313" key="2">
    <source>
        <dbReference type="EnsemblPlants" id="TuG1812G0300004596.01.T03"/>
    </source>
</evidence>
<name>A0A8R7PXJ0_TRIUA</name>
<organism evidence="2 3">
    <name type="scientific">Triticum urartu</name>
    <name type="common">Red wild einkorn</name>
    <name type="synonym">Crithodium urartu</name>
    <dbReference type="NCBI Taxonomy" id="4572"/>
    <lineage>
        <taxon>Eukaryota</taxon>
        <taxon>Viridiplantae</taxon>
        <taxon>Streptophyta</taxon>
        <taxon>Embryophyta</taxon>
        <taxon>Tracheophyta</taxon>
        <taxon>Spermatophyta</taxon>
        <taxon>Magnoliopsida</taxon>
        <taxon>Liliopsida</taxon>
        <taxon>Poales</taxon>
        <taxon>Poaceae</taxon>
        <taxon>BOP clade</taxon>
        <taxon>Pooideae</taxon>
        <taxon>Triticodae</taxon>
        <taxon>Triticeae</taxon>
        <taxon>Triticinae</taxon>
        <taxon>Triticum</taxon>
    </lineage>
</organism>
<reference evidence="2" key="2">
    <citation type="submission" date="2018-03" db="EMBL/GenBank/DDBJ databases">
        <title>The Triticum urartu genome reveals the dynamic nature of wheat genome evolution.</title>
        <authorList>
            <person name="Ling H."/>
            <person name="Ma B."/>
            <person name="Shi X."/>
            <person name="Liu H."/>
            <person name="Dong L."/>
            <person name="Sun H."/>
            <person name="Cao Y."/>
            <person name="Gao Q."/>
            <person name="Zheng S."/>
            <person name="Li Y."/>
            <person name="Yu Y."/>
            <person name="Du H."/>
            <person name="Qi M."/>
            <person name="Li Y."/>
            <person name="Yu H."/>
            <person name="Cui Y."/>
            <person name="Wang N."/>
            <person name="Chen C."/>
            <person name="Wu H."/>
            <person name="Zhao Y."/>
            <person name="Zhang J."/>
            <person name="Li Y."/>
            <person name="Zhou W."/>
            <person name="Zhang B."/>
            <person name="Hu W."/>
            <person name="Eijk M."/>
            <person name="Tang J."/>
            <person name="Witsenboer H."/>
            <person name="Zhao S."/>
            <person name="Li Z."/>
            <person name="Zhang A."/>
            <person name="Wang D."/>
            <person name="Liang C."/>
        </authorList>
    </citation>
    <scope>NUCLEOTIDE SEQUENCE [LARGE SCALE GENOMIC DNA]</scope>
    <source>
        <strain evidence="2">cv. G1812</strain>
    </source>
</reference>
<reference evidence="2" key="3">
    <citation type="submission" date="2022-06" db="UniProtKB">
        <authorList>
            <consortium name="EnsemblPlants"/>
        </authorList>
    </citation>
    <scope>IDENTIFICATION</scope>
</reference>
<dbReference type="Gramene" id="TuG1812G0300004596.01.T03">
    <property type="protein sequence ID" value="TuG1812G0300004596.01.T03"/>
    <property type="gene ID" value="TuG1812G0300004596.01"/>
</dbReference>
<protein>
    <submittedName>
        <fullName evidence="2">Uncharacterized protein</fullName>
    </submittedName>
</protein>
<sequence length="70" mass="7356">MADAGDRSTLHHRSASAPPFPLRARAPRCTPPGRARARRSTKATAGRSGAAPAAGRWPTEVFEASCTTVQ</sequence>
<reference evidence="3" key="1">
    <citation type="journal article" date="2013" name="Nature">
        <title>Draft genome of the wheat A-genome progenitor Triticum urartu.</title>
        <authorList>
            <person name="Ling H.Q."/>
            <person name="Zhao S."/>
            <person name="Liu D."/>
            <person name="Wang J."/>
            <person name="Sun H."/>
            <person name="Zhang C."/>
            <person name="Fan H."/>
            <person name="Li D."/>
            <person name="Dong L."/>
            <person name="Tao Y."/>
            <person name="Gao C."/>
            <person name="Wu H."/>
            <person name="Li Y."/>
            <person name="Cui Y."/>
            <person name="Guo X."/>
            <person name="Zheng S."/>
            <person name="Wang B."/>
            <person name="Yu K."/>
            <person name="Liang Q."/>
            <person name="Yang W."/>
            <person name="Lou X."/>
            <person name="Chen J."/>
            <person name="Feng M."/>
            <person name="Jian J."/>
            <person name="Zhang X."/>
            <person name="Luo G."/>
            <person name="Jiang Y."/>
            <person name="Liu J."/>
            <person name="Wang Z."/>
            <person name="Sha Y."/>
            <person name="Zhang B."/>
            <person name="Wu H."/>
            <person name="Tang D."/>
            <person name="Shen Q."/>
            <person name="Xue P."/>
            <person name="Zou S."/>
            <person name="Wang X."/>
            <person name="Liu X."/>
            <person name="Wang F."/>
            <person name="Yang Y."/>
            <person name="An X."/>
            <person name="Dong Z."/>
            <person name="Zhang K."/>
            <person name="Zhang X."/>
            <person name="Luo M.C."/>
            <person name="Dvorak J."/>
            <person name="Tong Y."/>
            <person name="Wang J."/>
            <person name="Yang H."/>
            <person name="Li Z."/>
            <person name="Wang D."/>
            <person name="Zhang A."/>
            <person name="Wang J."/>
        </authorList>
    </citation>
    <scope>NUCLEOTIDE SEQUENCE</scope>
    <source>
        <strain evidence="3">cv. G1812</strain>
    </source>
</reference>
<feature type="region of interest" description="Disordered" evidence="1">
    <location>
        <begin position="1"/>
        <end position="58"/>
    </location>
</feature>
<evidence type="ECO:0000256" key="1">
    <source>
        <dbReference type="SAM" id="MobiDB-lite"/>
    </source>
</evidence>
<feature type="compositionally biased region" description="Low complexity" evidence="1">
    <location>
        <begin position="42"/>
        <end position="55"/>
    </location>
</feature>
<proteinExistence type="predicted"/>
<keyword evidence="3" id="KW-1185">Reference proteome</keyword>
<evidence type="ECO:0000313" key="3">
    <source>
        <dbReference type="Proteomes" id="UP000015106"/>
    </source>
</evidence>
<dbReference type="EnsemblPlants" id="TuG1812G0300004596.01.T03">
    <property type="protein sequence ID" value="TuG1812G0300004596.01.T03"/>
    <property type="gene ID" value="TuG1812G0300004596.01"/>
</dbReference>
<accession>A0A8R7PXJ0</accession>
<dbReference type="EnsemblPlants" id="TuG1812G0300004595.01.T06">
    <property type="protein sequence ID" value="TuG1812G0300004595.01.T06"/>
    <property type="gene ID" value="TuG1812G0300004595.01"/>
</dbReference>
<dbReference type="Gramene" id="TuG1812G0300004595.01.T06">
    <property type="protein sequence ID" value="TuG1812G0300004595.01.T06"/>
    <property type="gene ID" value="TuG1812G0300004595.01"/>
</dbReference>